<dbReference type="Gene3D" id="3.30.230.30">
    <property type="entry name" value="Impact, N-terminal domain"/>
    <property type="match status" value="1"/>
</dbReference>
<dbReference type="PROSITE" id="PS00910">
    <property type="entry name" value="UPF0029"/>
    <property type="match status" value="1"/>
</dbReference>
<evidence type="ECO:0000256" key="1">
    <source>
        <dbReference type="ARBA" id="ARBA00007665"/>
    </source>
</evidence>
<dbReference type="PANTHER" id="PTHR16301:SF20">
    <property type="entry name" value="IMPACT FAMILY MEMBER YIGZ"/>
    <property type="match status" value="1"/>
</dbReference>
<dbReference type="NCBIfam" id="TIGR00257">
    <property type="entry name" value="IMPACT_YIGZ"/>
    <property type="match status" value="1"/>
</dbReference>
<proteinExistence type="inferred from homology"/>
<dbReference type="EMBL" id="UXEP01000002">
    <property type="protein sequence ID" value="VDC41652.1"/>
    <property type="molecule type" value="Genomic_DNA"/>
</dbReference>
<gene>
    <name evidence="2" type="primary">yigZ</name>
    <name evidence="2" type="ORF">FMV2238Y02_01140</name>
</gene>
<dbReference type="Pfam" id="PF01205">
    <property type="entry name" value="Impact_N"/>
    <property type="match status" value="1"/>
</dbReference>
<comment type="similarity">
    <text evidence="1">Belongs to the IMPACT family.</text>
</comment>
<protein>
    <submittedName>
        <fullName evidence="2">IMPACT family member YigZ</fullName>
    </submittedName>
</protein>
<dbReference type="Pfam" id="PF09186">
    <property type="entry name" value="DUF1949"/>
    <property type="match status" value="1"/>
</dbReference>
<dbReference type="InterPro" id="IPR015796">
    <property type="entry name" value="Impact_YigZ-like"/>
</dbReference>
<dbReference type="Proteomes" id="UP000280759">
    <property type="component" value="Unassembled WGS sequence"/>
</dbReference>
<dbReference type="GO" id="GO:0005737">
    <property type="term" value="C:cytoplasm"/>
    <property type="evidence" value="ECO:0007669"/>
    <property type="project" value="TreeGrafter"/>
</dbReference>
<evidence type="ECO:0000313" key="2">
    <source>
        <dbReference type="EMBL" id="VDC41652.1"/>
    </source>
</evidence>
<dbReference type="SUPFAM" id="SSF54211">
    <property type="entry name" value="Ribosomal protein S5 domain 2-like"/>
    <property type="match status" value="1"/>
</dbReference>
<dbReference type="InterPro" id="IPR020568">
    <property type="entry name" value="Ribosomal_Su5_D2-typ_SF"/>
</dbReference>
<evidence type="ECO:0000313" key="3">
    <source>
        <dbReference type="Proteomes" id="UP000280759"/>
    </source>
</evidence>
<dbReference type="InterPro" id="IPR036956">
    <property type="entry name" value="Impact_N_sf"/>
</dbReference>
<name>A0A3P5Y458_STRCB</name>
<dbReference type="AlphaFoldDB" id="A0A3P5Y458"/>
<dbReference type="InterPro" id="IPR023582">
    <property type="entry name" value="Impact"/>
</dbReference>
<dbReference type="InterPro" id="IPR015269">
    <property type="entry name" value="UPF0029_Impact_C"/>
</dbReference>
<keyword evidence="3" id="KW-1185">Reference proteome</keyword>
<dbReference type="InterPro" id="IPR001498">
    <property type="entry name" value="Impact_N"/>
</dbReference>
<dbReference type="InterPro" id="IPR020569">
    <property type="entry name" value="UPF0029_Impact_CS"/>
</dbReference>
<sequence>MENYKTIKTDGLFEENIKKSRFICQVKRITTEEEGKAFIAAIKKEHYKANHSCSAMIIGNDSQIKRSSDDGEPSGTAGIPILSVLEKQGLTNLVVVVTRYFGGIKLGTGGLIRAYSGVTAATLKELGVVEVKKQDGFEITLSYPQYQIYPQFLEQMALTETETLFSDTIKTAIYCDPDQKEAILAALTDYYHGKVAVTTIAAKIIEVPLV</sequence>
<dbReference type="PANTHER" id="PTHR16301">
    <property type="entry name" value="IMPACT-RELATED"/>
    <property type="match status" value="1"/>
</dbReference>
<dbReference type="RefSeq" id="WP_093999506.1">
    <property type="nucleotide sequence ID" value="NZ_BLKQ01000024.1"/>
</dbReference>
<reference evidence="2 3" key="1">
    <citation type="submission" date="2018-10" db="EMBL/GenBank/DDBJ databases">
        <authorList>
            <consortium name="Molecular Microbiology and Infection Unit (UMMI)"/>
            <person name="Machado M."/>
        </authorList>
    </citation>
    <scope>NUCLEOTIDE SEQUENCE [LARGE SCALE GENOMIC DNA]</scope>
    <source>
        <strain evidence="2">FMV2238.02</strain>
    </source>
</reference>
<organism evidence="2 3">
    <name type="scientific">Streptococcus canis</name>
    <dbReference type="NCBI Taxonomy" id="1329"/>
    <lineage>
        <taxon>Bacteria</taxon>
        <taxon>Bacillati</taxon>
        <taxon>Bacillota</taxon>
        <taxon>Bacilli</taxon>
        <taxon>Lactobacillales</taxon>
        <taxon>Streptococcaceae</taxon>
        <taxon>Streptococcus</taxon>
    </lineage>
</organism>
<dbReference type="GO" id="GO:0006446">
    <property type="term" value="P:regulation of translational initiation"/>
    <property type="evidence" value="ECO:0007669"/>
    <property type="project" value="TreeGrafter"/>
</dbReference>
<accession>A0A3P5Y458</accession>